<dbReference type="InterPro" id="IPR043138">
    <property type="entry name" value="GGT_lsub"/>
</dbReference>
<dbReference type="InterPro" id="IPR052896">
    <property type="entry name" value="GGT-like_enzyme"/>
</dbReference>
<dbReference type="PANTHER" id="PTHR43881">
    <property type="entry name" value="GAMMA-GLUTAMYLTRANSPEPTIDASE (AFU_ORTHOLOGUE AFUA_4G13580)"/>
    <property type="match status" value="1"/>
</dbReference>
<evidence type="ECO:0000256" key="1">
    <source>
        <dbReference type="SAM" id="MobiDB-lite"/>
    </source>
</evidence>
<gene>
    <name evidence="2" type="ORF">D9V32_11815</name>
</gene>
<sequence>MTFTTRPELVGSVGMVASTHWLASASAMAILEAGGNAADAAVAGGFVLQIVEPHLNGPGGDAPIIVHDPRQDGDAQTRVICGQGVAPAAATPEHFAALGLDLIPGTGLLPAVVPGAFDAWITLLRDHGTLPLRAVLEPALHYAEHGHPLLPAAANALATVAPMFREHWPTSAARWLTPPVNGEAGPDQVPVAGTRILSPEIAATYRRILDISEAAGEDRDVQLEAARDAWYRGFVADAIDAFIRSGPVHDSSGSAHSGLLTAEDLAQWRAPIEAPSRLTYGSVEVFKTGLWGQGPVMLQQLALLEHLGIDAVAPGSAEWIHLIVEAGKLAFADREAWYGDTDPLPLQELLDPAYTAQRATLIGPVADREQRPGSPGGRIPRTATVVAPTHVAAGIGEPTLARGTDPVTQPSGESRGDTCHLDVVDANGMMISATPSGGWLQSSPTIPGLGFCLGTRAQMFWLTPGLPNTLRPGARPRTTLSPAFALREGKPWLAFGTPGGDGQDQWALQLLLNLIHGEHNIQSAIDAPAFHSTHMPSSFYPRDSVPAGLVLEDRFPAEVIARLRELGHEVTVGDPWSEGRLSAVAREDGWLKAGANPRGNQGYAVGR</sequence>
<dbReference type="PANTHER" id="PTHR43881:SF1">
    <property type="entry name" value="GAMMA-GLUTAMYLTRANSPEPTIDASE (AFU_ORTHOLOGUE AFUA_4G13580)"/>
    <property type="match status" value="1"/>
</dbReference>
<feature type="region of interest" description="Disordered" evidence="1">
    <location>
        <begin position="396"/>
        <end position="417"/>
    </location>
</feature>
<reference evidence="2 3" key="1">
    <citation type="submission" date="2018-10" db="EMBL/GenBank/DDBJ databases">
        <authorList>
            <person name="Li J."/>
        </authorList>
    </citation>
    <scope>NUCLEOTIDE SEQUENCE [LARGE SCALE GENOMIC DNA]</scope>
    <source>
        <strain evidence="2 3">IF 016277</strain>
    </source>
</reference>
<keyword evidence="3" id="KW-1185">Reference proteome</keyword>
<comment type="caution">
    <text evidence="2">The sequence shown here is derived from an EMBL/GenBank/DDBJ whole genome shotgun (WGS) entry which is preliminary data.</text>
</comment>
<evidence type="ECO:0000313" key="2">
    <source>
        <dbReference type="EMBL" id="RLP74719.1"/>
    </source>
</evidence>
<dbReference type="InterPro" id="IPR029055">
    <property type="entry name" value="Ntn_hydrolases_N"/>
</dbReference>
<dbReference type="Gene3D" id="1.10.246.130">
    <property type="match status" value="1"/>
</dbReference>
<dbReference type="PRINTS" id="PR01210">
    <property type="entry name" value="GGTRANSPTASE"/>
</dbReference>
<dbReference type="AlphaFoldDB" id="A0A3L7A389"/>
<dbReference type="Proteomes" id="UP000272503">
    <property type="component" value="Unassembled WGS sequence"/>
</dbReference>
<dbReference type="EMBL" id="RCUX01000009">
    <property type="protein sequence ID" value="RLP74719.1"/>
    <property type="molecule type" value="Genomic_DNA"/>
</dbReference>
<evidence type="ECO:0000313" key="3">
    <source>
        <dbReference type="Proteomes" id="UP000272503"/>
    </source>
</evidence>
<accession>A0A3L7A389</accession>
<dbReference type="InterPro" id="IPR043137">
    <property type="entry name" value="GGT_ssub_C"/>
</dbReference>
<organism evidence="2 3">
    <name type="scientific">Mycetocola tolaasinivorans</name>
    <dbReference type="NCBI Taxonomy" id="76635"/>
    <lineage>
        <taxon>Bacteria</taxon>
        <taxon>Bacillati</taxon>
        <taxon>Actinomycetota</taxon>
        <taxon>Actinomycetes</taxon>
        <taxon>Micrococcales</taxon>
        <taxon>Microbacteriaceae</taxon>
        <taxon>Mycetocola</taxon>
    </lineage>
</organism>
<keyword evidence="2" id="KW-0808">Transferase</keyword>
<dbReference type="SUPFAM" id="SSF56235">
    <property type="entry name" value="N-terminal nucleophile aminohydrolases (Ntn hydrolases)"/>
    <property type="match status" value="1"/>
</dbReference>
<dbReference type="OrthoDB" id="9781342at2"/>
<proteinExistence type="predicted"/>
<dbReference type="Pfam" id="PF01019">
    <property type="entry name" value="G_glu_transpept"/>
    <property type="match status" value="1"/>
</dbReference>
<dbReference type="GO" id="GO:0016740">
    <property type="term" value="F:transferase activity"/>
    <property type="evidence" value="ECO:0007669"/>
    <property type="project" value="UniProtKB-KW"/>
</dbReference>
<dbReference type="RefSeq" id="WP_121649119.1">
    <property type="nucleotide sequence ID" value="NZ_RCUX01000009.1"/>
</dbReference>
<name>A0A3L7A389_9MICO</name>
<dbReference type="Gene3D" id="3.60.20.40">
    <property type="match status" value="1"/>
</dbReference>
<protein>
    <submittedName>
        <fullName evidence="2">Gamma-glutamyltransferase family protein</fullName>
    </submittedName>
</protein>